<dbReference type="EMBL" id="LR797826">
    <property type="protein sequence ID" value="CAB4242160.1"/>
    <property type="molecule type" value="Genomic_DNA"/>
</dbReference>
<organism evidence="1">
    <name type="scientific">uncultured Caudovirales phage</name>
    <dbReference type="NCBI Taxonomy" id="2100421"/>
    <lineage>
        <taxon>Viruses</taxon>
        <taxon>Duplodnaviria</taxon>
        <taxon>Heunggongvirae</taxon>
        <taxon>Uroviricota</taxon>
        <taxon>Caudoviricetes</taxon>
        <taxon>Peduoviridae</taxon>
        <taxon>Maltschvirus</taxon>
        <taxon>Maltschvirus maltsch</taxon>
    </lineage>
</organism>
<reference evidence="1" key="1">
    <citation type="submission" date="2020-05" db="EMBL/GenBank/DDBJ databases">
        <authorList>
            <person name="Chiriac C."/>
            <person name="Salcher M."/>
            <person name="Ghai R."/>
            <person name="Kavagutti S V."/>
        </authorList>
    </citation>
    <scope>NUCLEOTIDE SEQUENCE</scope>
</reference>
<protein>
    <submittedName>
        <fullName evidence="1">Uncharacterized protein</fullName>
    </submittedName>
</protein>
<gene>
    <name evidence="1" type="ORF">UFOVP83_9</name>
</gene>
<sequence>MTQAYNLSQLANKVNSSGQLDITSGVSGALPVANGGTGSATLTANSLLVGSGTGSVGTIAPGTAGNILQSNGTTWASTVAPVTGQNIVVFNASGTWTVPASVTKALVTVYGAGGGCGSYFASSAGRFATGGPGGFALVMMTALPSTVAITIGTGGTISTGSTTTSFGTAITCTGGGGGNNGTGAGGGAGAATIAMTGSYAGTALILATCGNSFGSGAAAITLLEAQQTLASLSNHAGILGVMQYGMGAHNYYTTTGNGGAVAIQY</sequence>
<evidence type="ECO:0000313" key="1">
    <source>
        <dbReference type="EMBL" id="CAB4242160.1"/>
    </source>
</evidence>
<accession>A0A6J5TBT3</accession>
<name>A0A6J5TBT3_9CAUD</name>
<proteinExistence type="predicted"/>